<evidence type="ECO:0000313" key="1">
    <source>
        <dbReference type="EMBL" id="GGF26293.1"/>
    </source>
</evidence>
<gene>
    <name evidence="1" type="ORF">GCM10011611_35440</name>
</gene>
<dbReference type="EMBL" id="BMJQ01000009">
    <property type="protein sequence ID" value="GGF26293.1"/>
    <property type="molecule type" value="Genomic_DNA"/>
</dbReference>
<dbReference type="Proteomes" id="UP000646365">
    <property type="component" value="Unassembled WGS sequence"/>
</dbReference>
<comment type="caution">
    <text evidence="1">The sequence shown here is derived from an EMBL/GenBank/DDBJ whole genome shotgun (WGS) entry which is preliminary data.</text>
</comment>
<accession>A0A8J2YW31</accession>
<sequence>MGLVAMILGKRLVRVSTAEFHDGWGRIPISFHLYEDRWGRRSYRVQAPEGVIGARQHRVFEGPVLAWIGGGELPPPTLDGRRAAAREPVERLNRADRERILKLLNMLGSEHDGEILNAAKAVVALLKSRNISWASVMSADSEPPPT</sequence>
<dbReference type="AlphaFoldDB" id="A0A8J2YW31"/>
<protein>
    <submittedName>
        <fullName evidence="1">Uncharacterized protein</fullName>
    </submittedName>
</protein>
<reference evidence="1" key="1">
    <citation type="journal article" date="2014" name="Int. J. Syst. Evol. Microbiol.">
        <title>Complete genome sequence of Corynebacterium casei LMG S-19264T (=DSM 44701T), isolated from a smear-ripened cheese.</title>
        <authorList>
            <consortium name="US DOE Joint Genome Institute (JGI-PGF)"/>
            <person name="Walter F."/>
            <person name="Albersmeier A."/>
            <person name="Kalinowski J."/>
            <person name="Ruckert C."/>
        </authorList>
    </citation>
    <scope>NUCLEOTIDE SEQUENCE</scope>
    <source>
        <strain evidence="1">CGMCC 1.15725</strain>
    </source>
</reference>
<keyword evidence="2" id="KW-1185">Reference proteome</keyword>
<proteinExistence type="predicted"/>
<evidence type="ECO:0000313" key="2">
    <source>
        <dbReference type="Proteomes" id="UP000646365"/>
    </source>
</evidence>
<reference evidence="1" key="2">
    <citation type="submission" date="2020-09" db="EMBL/GenBank/DDBJ databases">
        <authorList>
            <person name="Sun Q."/>
            <person name="Zhou Y."/>
        </authorList>
    </citation>
    <scope>NUCLEOTIDE SEQUENCE</scope>
    <source>
        <strain evidence="1">CGMCC 1.15725</strain>
    </source>
</reference>
<name>A0A8J2YW31_9PROT</name>
<dbReference type="RefSeq" id="WP_189048147.1">
    <property type="nucleotide sequence ID" value="NZ_BMJQ01000009.1"/>
</dbReference>
<organism evidence="1 2">
    <name type="scientific">Aliidongia dinghuensis</name>
    <dbReference type="NCBI Taxonomy" id="1867774"/>
    <lineage>
        <taxon>Bacteria</taxon>
        <taxon>Pseudomonadati</taxon>
        <taxon>Pseudomonadota</taxon>
        <taxon>Alphaproteobacteria</taxon>
        <taxon>Rhodospirillales</taxon>
        <taxon>Dongiaceae</taxon>
        <taxon>Aliidongia</taxon>
    </lineage>
</organism>